<protein>
    <submittedName>
        <fullName evidence="1">Uncharacterized protein</fullName>
    </submittedName>
</protein>
<reference evidence="2" key="1">
    <citation type="submission" date="2017-05" db="EMBL/GenBank/DDBJ databases">
        <authorList>
            <person name="Song R."/>
            <person name="Chenine A.L."/>
            <person name="Ruprecht R.M."/>
        </authorList>
    </citation>
    <scope>NUCLEOTIDE SEQUENCE [LARGE SCALE GENOMIC DNA]</scope>
</reference>
<proteinExistence type="predicted"/>
<sequence>MVLNSILRQSRLGLSPDVWSSEALTSIQSSAKPSIPQHGSRLLSTIRHLGHRSTRTRPPPAPPEHMISIVRLDLMIYFSSGVNELHFRWPFKGFHTPQSQMVIHLSRIL</sequence>
<accession>A0A2H1GYJ3</accession>
<organism evidence="1 2">
    <name type="scientific">Zymoseptoria tritici ST99CH_1E4</name>
    <dbReference type="NCBI Taxonomy" id="1276532"/>
    <lineage>
        <taxon>Eukaryota</taxon>
        <taxon>Fungi</taxon>
        <taxon>Dikarya</taxon>
        <taxon>Ascomycota</taxon>
        <taxon>Pezizomycotina</taxon>
        <taxon>Dothideomycetes</taxon>
        <taxon>Dothideomycetidae</taxon>
        <taxon>Mycosphaerellales</taxon>
        <taxon>Mycosphaerellaceae</taxon>
        <taxon>Zymoseptoria</taxon>
    </lineage>
</organism>
<evidence type="ECO:0000313" key="1">
    <source>
        <dbReference type="EMBL" id="SMR58612.1"/>
    </source>
</evidence>
<name>A0A2H1GYJ3_ZYMTR</name>
<evidence type="ECO:0000313" key="2">
    <source>
        <dbReference type="Proteomes" id="UP000245764"/>
    </source>
</evidence>
<dbReference type="EMBL" id="LT854261">
    <property type="protein sequence ID" value="SMR58612.1"/>
    <property type="molecule type" value="Genomic_DNA"/>
</dbReference>
<gene>
    <name evidence="1" type="ORF">ZT1E4_G9347</name>
</gene>
<dbReference type="AlphaFoldDB" id="A0A2H1GYJ3"/>
<dbReference type="Proteomes" id="UP000245764">
    <property type="component" value="Chromosome 9"/>
</dbReference>